<dbReference type="Proteomes" id="UP000747542">
    <property type="component" value="Unassembled WGS sequence"/>
</dbReference>
<dbReference type="AlphaFoldDB" id="A0A8J5MZK2"/>
<name>A0A8J5MZK2_HOMAM</name>
<proteinExistence type="predicted"/>
<reference evidence="1" key="1">
    <citation type="journal article" date="2021" name="Sci. Adv.">
        <title>The American lobster genome reveals insights on longevity, neural, and immune adaptations.</title>
        <authorList>
            <person name="Polinski J.M."/>
            <person name="Zimin A.V."/>
            <person name="Clark K.F."/>
            <person name="Kohn A.B."/>
            <person name="Sadowski N."/>
            <person name="Timp W."/>
            <person name="Ptitsyn A."/>
            <person name="Khanna P."/>
            <person name="Romanova D.Y."/>
            <person name="Williams P."/>
            <person name="Greenwood S.J."/>
            <person name="Moroz L.L."/>
            <person name="Walt D.R."/>
            <person name="Bodnar A.G."/>
        </authorList>
    </citation>
    <scope>NUCLEOTIDE SEQUENCE</scope>
    <source>
        <strain evidence="1">GMGI-L3</strain>
    </source>
</reference>
<accession>A0A8J5MZK2</accession>
<keyword evidence="2" id="KW-1185">Reference proteome</keyword>
<sequence length="97" mass="10553">MGRILPSPGTELHCIMGGIRPYSGGGTQSILGESSSFWGGIHPIFVAEPANLRRRILLYSVIPLSSGADSYHLLGRYPIESGAESYRILWQNSQYSG</sequence>
<evidence type="ECO:0000313" key="1">
    <source>
        <dbReference type="EMBL" id="KAG7169399.1"/>
    </source>
</evidence>
<comment type="caution">
    <text evidence="1">The sequence shown here is derived from an EMBL/GenBank/DDBJ whole genome shotgun (WGS) entry which is preliminary data.</text>
</comment>
<organism evidence="1 2">
    <name type="scientific">Homarus americanus</name>
    <name type="common">American lobster</name>
    <dbReference type="NCBI Taxonomy" id="6706"/>
    <lineage>
        <taxon>Eukaryota</taxon>
        <taxon>Metazoa</taxon>
        <taxon>Ecdysozoa</taxon>
        <taxon>Arthropoda</taxon>
        <taxon>Crustacea</taxon>
        <taxon>Multicrustacea</taxon>
        <taxon>Malacostraca</taxon>
        <taxon>Eumalacostraca</taxon>
        <taxon>Eucarida</taxon>
        <taxon>Decapoda</taxon>
        <taxon>Pleocyemata</taxon>
        <taxon>Astacidea</taxon>
        <taxon>Nephropoidea</taxon>
        <taxon>Nephropidae</taxon>
        <taxon>Homarus</taxon>
    </lineage>
</organism>
<gene>
    <name evidence="1" type="ORF">Hamer_G031157</name>
</gene>
<dbReference type="EMBL" id="JAHLQT010016845">
    <property type="protein sequence ID" value="KAG7169399.1"/>
    <property type="molecule type" value="Genomic_DNA"/>
</dbReference>
<protein>
    <submittedName>
        <fullName evidence="1">Uncharacterized protein</fullName>
    </submittedName>
</protein>
<evidence type="ECO:0000313" key="2">
    <source>
        <dbReference type="Proteomes" id="UP000747542"/>
    </source>
</evidence>